<dbReference type="InterPro" id="IPR002645">
    <property type="entry name" value="STAS_dom"/>
</dbReference>
<keyword evidence="2 5" id="KW-0812">Transmembrane</keyword>
<feature type="transmembrane region" description="Helical" evidence="5">
    <location>
        <begin position="397"/>
        <end position="414"/>
    </location>
</feature>
<dbReference type="AlphaFoldDB" id="A0A2V5IVA9"/>
<proteinExistence type="predicted"/>
<dbReference type="RefSeq" id="WP_110485682.1">
    <property type="nucleotide sequence ID" value="NZ_QJVC01000013.1"/>
</dbReference>
<feature type="transmembrane region" description="Helical" evidence="5">
    <location>
        <begin position="168"/>
        <end position="193"/>
    </location>
</feature>
<keyword evidence="4 5" id="KW-0472">Membrane</keyword>
<feature type="transmembrane region" description="Helical" evidence="5">
    <location>
        <begin position="54"/>
        <end position="77"/>
    </location>
</feature>
<comment type="subcellular location">
    <subcellularLocation>
        <location evidence="1">Membrane</location>
        <topology evidence="1">Multi-pass membrane protein</topology>
    </subcellularLocation>
</comment>
<dbReference type="InterPro" id="IPR036513">
    <property type="entry name" value="STAS_dom_sf"/>
</dbReference>
<dbReference type="GO" id="GO:0055085">
    <property type="term" value="P:transmembrane transport"/>
    <property type="evidence" value="ECO:0007669"/>
    <property type="project" value="InterPro"/>
</dbReference>
<protein>
    <submittedName>
        <fullName evidence="7">SulP family inorganic anion transporter</fullName>
    </submittedName>
</protein>
<dbReference type="InterPro" id="IPR011547">
    <property type="entry name" value="SLC26A/SulP_dom"/>
</dbReference>
<dbReference type="Pfam" id="PF00916">
    <property type="entry name" value="Sulfate_transp"/>
    <property type="match status" value="1"/>
</dbReference>
<evidence type="ECO:0000256" key="4">
    <source>
        <dbReference type="ARBA" id="ARBA00023136"/>
    </source>
</evidence>
<name>A0A2V5IVA9_9MICC</name>
<dbReference type="PANTHER" id="PTHR11814">
    <property type="entry name" value="SULFATE TRANSPORTER"/>
    <property type="match status" value="1"/>
</dbReference>
<dbReference type="InterPro" id="IPR001902">
    <property type="entry name" value="SLC26A/SulP_fam"/>
</dbReference>
<dbReference type="SUPFAM" id="SSF52091">
    <property type="entry name" value="SpoIIaa-like"/>
    <property type="match status" value="1"/>
</dbReference>
<dbReference type="PROSITE" id="PS50801">
    <property type="entry name" value="STAS"/>
    <property type="match status" value="1"/>
</dbReference>
<evidence type="ECO:0000256" key="2">
    <source>
        <dbReference type="ARBA" id="ARBA00022692"/>
    </source>
</evidence>
<evidence type="ECO:0000313" key="8">
    <source>
        <dbReference type="Proteomes" id="UP000247980"/>
    </source>
</evidence>
<comment type="caution">
    <text evidence="7">The sequence shown here is derived from an EMBL/GenBank/DDBJ whole genome shotgun (WGS) entry which is preliminary data.</text>
</comment>
<feature type="transmembrane region" description="Helical" evidence="5">
    <location>
        <begin position="200"/>
        <end position="224"/>
    </location>
</feature>
<feature type="transmembrane region" description="Helical" evidence="5">
    <location>
        <begin position="244"/>
        <end position="266"/>
    </location>
</feature>
<keyword evidence="8" id="KW-1185">Reference proteome</keyword>
<gene>
    <name evidence="7" type="ORF">CVS30_12610</name>
</gene>
<dbReference type="EMBL" id="QJVC01000013">
    <property type="protein sequence ID" value="PYI38054.1"/>
    <property type="molecule type" value="Genomic_DNA"/>
</dbReference>
<feature type="transmembrane region" description="Helical" evidence="5">
    <location>
        <begin position="348"/>
        <end position="366"/>
    </location>
</feature>
<dbReference type="Gene3D" id="3.30.750.24">
    <property type="entry name" value="STAS domain"/>
    <property type="match status" value="1"/>
</dbReference>
<evidence type="ECO:0000313" key="7">
    <source>
        <dbReference type="EMBL" id="PYI38054.1"/>
    </source>
</evidence>
<evidence type="ECO:0000256" key="5">
    <source>
        <dbReference type="SAM" id="Phobius"/>
    </source>
</evidence>
<evidence type="ECO:0000256" key="1">
    <source>
        <dbReference type="ARBA" id="ARBA00004141"/>
    </source>
</evidence>
<feature type="domain" description="STAS" evidence="6">
    <location>
        <begin position="438"/>
        <end position="558"/>
    </location>
</feature>
<feature type="transmembrane region" description="Helical" evidence="5">
    <location>
        <begin position="97"/>
        <end position="118"/>
    </location>
</feature>
<feature type="transmembrane region" description="Helical" evidence="5">
    <location>
        <begin position="130"/>
        <end position="148"/>
    </location>
</feature>
<sequence>MVLTTAPLRRYLKRFGNKTTVKSDIKAGLVLGIESVPDGLAAGLLAGVNPLHGLYGYLVGTVGGALATGSAFMTVQATGAMSVVISDIPQTQDAEQSAAALATLALLTGLIMLGLGLAKLGSLVRFIPTAVLVGFINAVAINIILGQFDNLTGYSSDGDNRLVKTVDTFTHLLELNAQSLIVGGVTIALILMLEKTRLGALSMVVAVVAGSVAAALLGLLPWGSTVALLGDVATVPTSLPDLELPSISMIPVLIIPALSLALVGLVQGSAISGSIPNPDGQYPDSSADFRGQGMANLATGLFQGMPVGGSMSATALVRTAGAQTALANLVAGAAMATCILALGSTIGYMAMPALAALLILVGFRTLKIHDLTMVWRTGPIQATVLAVTFILTLLIPLQYSVLTGVGLAVILHIARMSNRIVVRRWEFDVDSALPYESSPPQVLSTGELVVLVPYGSLFFAASPIFEQQLPKVPASCEGTVVIIRLRGKDELGVTFIKTLERYAAALETAGGTLMLAGVGAKVYGQLAVTGSLHRIGKSHVFKARRRVGNSLQDAMAGAEAWRLENRR</sequence>
<reference evidence="7 8" key="1">
    <citation type="submission" date="2018-05" db="EMBL/GenBank/DDBJ databases">
        <title>Genetic diversity of glacier-inhabiting Cryobacterium bacteria in China and description of Cryobacterium mengkeensis sp. nov. and Arthrobacter glacialis sp. nov.</title>
        <authorList>
            <person name="Liu Q."/>
            <person name="Xin Y.-H."/>
        </authorList>
    </citation>
    <scope>NUCLEOTIDE SEQUENCE [LARGE SCALE GENOMIC DNA]</scope>
    <source>
        <strain evidence="7 8">B7</strain>
    </source>
</reference>
<accession>A0A2V5IVA9</accession>
<organism evidence="7 8">
    <name type="scientific">Arthrobacter psychrolactophilus</name>
    <dbReference type="NCBI Taxonomy" id="92442"/>
    <lineage>
        <taxon>Bacteria</taxon>
        <taxon>Bacillati</taxon>
        <taxon>Actinomycetota</taxon>
        <taxon>Actinomycetes</taxon>
        <taxon>Micrococcales</taxon>
        <taxon>Micrococcaceae</taxon>
        <taxon>Arthrobacter</taxon>
    </lineage>
</organism>
<dbReference type="OrthoDB" id="9771198at2"/>
<dbReference type="Proteomes" id="UP000247980">
    <property type="component" value="Unassembled WGS sequence"/>
</dbReference>
<dbReference type="GO" id="GO:0016020">
    <property type="term" value="C:membrane"/>
    <property type="evidence" value="ECO:0007669"/>
    <property type="project" value="UniProtKB-SubCell"/>
</dbReference>
<keyword evidence="3 5" id="KW-1133">Transmembrane helix</keyword>
<evidence type="ECO:0000256" key="3">
    <source>
        <dbReference type="ARBA" id="ARBA00022989"/>
    </source>
</evidence>
<evidence type="ECO:0000259" key="6">
    <source>
        <dbReference type="PROSITE" id="PS50801"/>
    </source>
</evidence>